<dbReference type="InterPro" id="IPR029069">
    <property type="entry name" value="HotDog_dom_sf"/>
</dbReference>
<dbReference type="Proteomes" id="UP000559809">
    <property type="component" value="Unassembled WGS sequence"/>
</dbReference>
<feature type="region of interest" description="Disordered" evidence="2">
    <location>
        <begin position="1"/>
        <end position="20"/>
    </location>
</feature>
<evidence type="ECO:0000313" key="5">
    <source>
        <dbReference type="Proteomes" id="UP000559809"/>
    </source>
</evidence>
<dbReference type="InterPro" id="IPR003736">
    <property type="entry name" value="PAAI_dom"/>
</dbReference>
<accession>A0A853FVJ8</accession>
<dbReference type="InterPro" id="IPR006683">
    <property type="entry name" value="Thioestr_dom"/>
</dbReference>
<evidence type="ECO:0000313" key="4">
    <source>
        <dbReference type="EMBL" id="NYT48187.1"/>
    </source>
</evidence>
<dbReference type="Pfam" id="PF03061">
    <property type="entry name" value="4HBT"/>
    <property type="match status" value="1"/>
</dbReference>
<dbReference type="CDD" id="cd03443">
    <property type="entry name" value="PaaI_thioesterase"/>
    <property type="match status" value="1"/>
</dbReference>
<gene>
    <name evidence="4" type="ORF">H0A72_02580</name>
</gene>
<keyword evidence="5" id="KW-1185">Reference proteome</keyword>
<evidence type="ECO:0000256" key="1">
    <source>
        <dbReference type="ARBA" id="ARBA00022801"/>
    </source>
</evidence>
<dbReference type="NCBIfam" id="TIGR00369">
    <property type="entry name" value="unchar_dom_1"/>
    <property type="match status" value="1"/>
</dbReference>
<dbReference type="SUPFAM" id="SSF54637">
    <property type="entry name" value="Thioesterase/thiol ester dehydrase-isomerase"/>
    <property type="match status" value="1"/>
</dbReference>
<evidence type="ECO:0000256" key="2">
    <source>
        <dbReference type="SAM" id="MobiDB-lite"/>
    </source>
</evidence>
<comment type="caution">
    <text evidence="4">The sequence shown here is derived from an EMBL/GenBank/DDBJ whole genome shotgun (WGS) entry which is preliminary data.</text>
</comment>
<feature type="domain" description="Thioesterase" evidence="3">
    <location>
        <begin position="55"/>
        <end position="127"/>
    </location>
</feature>
<reference evidence="4 5" key="1">
    <citation type="submission" date="2020-07" db="EMBL/GenBank/DDBJ databases">
        <title>Taxonomic revisions and descriptions of new bacterial species based on genomic comparisons in the high-G+C-content subgroup of the family Alcaligenaceae.</title>
        <authorList>
            <person name="Szabo A."/>
            <person name="Felfoldi T."/>
        </authorList>
    </citation>
    <scope>NUCLEOTIDE SEQUENCE [LARGE SCALE GENOMIC DNA]</scope>
    <source>
        <strain evidence="4 5">LMG 24012</strain>
    </source>
</reference>
<dbReference type="AlphaFoldDB" id="A0A853FVJ8"/>
<dbReference type="EMBL" id="JACCEM010000001">
    <property type="protein sequence ID" value="NYT48187.1"/>
    <property type="molecule type" value="Genomic_DNA"/>
</dbReference>
<name>A0A853FVJ8_9BURK</name>
<organism evidence="4 5">
    <name type="scientific">Parapusillimonas granuli</name>
    <dbReference type="NCBI Taxonomy" id="380911"/>
    <lineage>
        <taxon>Bacteria</taxon>
        <taxon>Pseudomonadati</taxon>
        <taxon>Pseudomonadota</taxon>
        <taxon>Betaproteobacteria</taxon>
        <taxon>Burkholderiales</taxon>
        <taxon>Alcaligenaceae</taxon>
        <taxon>Parapusillimonas</taxon>
    </lineage>
</organism>
<dbReference type="RefSeq" id="WP_180153477.1">
    <property type="nucleotide sequence ID" value="NZ_JACCEM010000001.1"/>
</dbReference>
<evidence type="ECO:0000259" key="3">
    <source>
        <dbReference type="Pfam" id="PF03061"/>
    </source>
</evidence>
<dbReference type="Gene3D" id="3.10.129.10">
    <property type="entry name" value="Hotdog Thioesterase"/>
    <property type="match status" value="1"/>
</dbReference>
<dbReference type="GO" id="GO:0016289">
    <property type="term" value="F:acyl-CoA hydrolase activity"/>
    <property type="evidence" value="ECO:0007669"/>
    <property type="project" value="UniProtKB-ARBA"/>
</dbReference>
<proteinExistence type="predicted"/>
<sequence length="147" mass="15736">MTQPDRAPEANPPSPWRVHAQSGLMGTLGPLMSRREPGGWAYAIELRDEHLNRAGMVHGGTLAALMDHALSTIAWDRAGRLPCVTVQLNMNFLGPSRAGQLLVARGRVDHESGSLIFLGGSLHADDVLVGSAQAIMKRLKARDPDGA</sequence>
<keyword evidence="1" id="KW-0378">Hydrolase</keyword>
<protein>
    <submittedName>
        <fullName evidence="4">PaaI family thioesterase</fullName>
    </submittedName>
</protein>